<organism evidence="2 3">
    <name type="scientific">Serendipita vermifera MAFF 305830</name>
    <dbReference type="NCBI Taxonomy" id="933852"/>
    <lineage>
        <taxon>Eukaryota</taxon>
        <taxon>Fungi</taxon>
        <taxon>Dikarya</taxon>
        <taxon>Basidiomycota</taxon>
        <taxon>Agaricomycotina</taxon>
        <taxon>Agaricomycetes</taxon>
        <taxon>Sebacinales</taxon>
        <taxon>Serendipitaceae</taxon>
        <taxon>Serendipita</taxon>
    </lineage>
</organism>
<reference evidence="3" key="2">
    <citation type="submission" date="2015-01" db="EMBL/GenBank/DDBJ databases">
        <title>Evolutionary Origins and Diversification of the Mycorrhizal Mutualists.</title>
        <authorList>
            <consortium name="DOE Joint Genome Institute"/>
            <consortium name="Mycorrhizal Genomics Consortium"/>
            <person name="Kohler A."/>
            <person name="Kuo A."/>
            <person name="Nagy L.G."/>
            <person name="Floudas D."/>
            <person name="Copeland A."/>
            <person name="Barry K.W."/>
            <person name="Cichocki N."/>
            <person name="Veneault-Fourrey C."/>
            <person name="LaButti K."/>
            <person name="Lindquist E.A."/>
            <person name="Lipzen A."/>
            <person name="Lundell T."/>
            <person name="Morin E."/>
            <person name="Murat C."/>
            <person name="Riley R."/>
            <person name="Ohm R."/>
            <person name="Sun H."/>
            <person name="Tunlid A."/>
            <person name="Henrissat B."/>
            <person name="Grigoriev I.V."/>
            <person name="Hibbett D.S."/>
            <person name="Martin F."/>
        </authorList>
    </citation>
    <scope>NUCLEOTIDE SEQUENCE [LARGE SCALE GENOMIC DNA]</scope>
    <source>
        <strain evidence="3">MAFF 305830</strain>
    </source>
</reference>
<evidence type="ECO:0000313" key="2">
    <source>
        <dbReference type="EMBL" id="KIM32683.1"/>
    </source>
</evidence>
<dbReference type="EMBL" id="KN824279">
    <property type="protein sequence ID" value="KIM32683.1"/>
    <property type="molecule type" value="Genomic_DNA"/>
</dbReference>
<dbReference type="AlphaFoldDB" id="A0A0C2X391"/>
<gene>
    <name evidence="2" type="ORF">M408DRAFT_6173</name>
</gene>
<name>A0A0C2X391_SERVB</name>
<proteinExistence type="predicted"/>
<accession>A0A0C2X391</accession>
<evidence type="ECO:0000313" key="3">
    <source>
        <dbReference type="Proteomes" id="UP000054097"/>
    </source>
</evidence>
<dbReference type="Proteomes" id="UP000054097">
    <property type="component" value="Unassembled WGS sequence"/>
</dbReference>
<protein>
    <submittedName>
        <fullName evidence="2">Uncharacterized protein</fullName>
    </submittedName>
</protein>
<keyword evidence="3" id="KW-1185">Reference proteome</keyword>
<dbReference type="HOGENOM" id="CLU_987527_0_0_1"/>
<feature type="region of interest" description="Disordered" evidence="1">
    <location>
        <begin position="206"/>
        <end position="230"/>
    </location>
</feature>
<sequence>MSRGTPCRTLRLFNDDKNVVDYNGSMRLALMLQTLLNGPGVDQFCAPSDIPISRQSRSHLLASDGSFDLVRLVSLMVRNDSSCSCPSQYLSSSLDGQSCPAHEEEVTQWQEFIVFINTTQGLTRNRDGVLSESESEELLHFTLTAIKNRQLQRHVLCGERRHNSNRKRASRLNDASNVTPMVIQPEASLGTLVGLVVIKSHASADKPQMNVPSTIPQSGTEPAANGPPESFYSQFVPQAARFPVLEASFEPFQSNARTHEVEATINVNVPVQLVDADANQLLSELFGTPDPVPQAEWDVVR</sequence>
<feature type="compositionally biased region" description="Polar residues" evidence="1">
    <location>
        <begin position="210"/>
        <end position="220"/>
    </location>
</feature>
<reference evidence="2 3" key="1">
    <citation type="submission" date="2014-04" db="EMBL/GenBank/DDBJ databases">
        <authorList>
            <consortium name="DOE Joint Genome Institute"/>
            <person name="Kuo A."/>
            <person name="Zuccaro A."/>
            <person name="Kohler A."/>
            <person name="Nagy L.G."/>
            <person name="Floudas D."/>
            <person name="Copeland A."/>
            <person name="Barry K.W."/>
            <person name="Cichocki N."/>
            <person name="Veneault-Fourrey C."/>
            <person name="LaButti K."/>
            <person name="Lindquist E.A."/>
            <person name="Lipzen A."/>
            <person name="Lundell T."/>
            <person name="Morin E."/>
            <person name="Murat C."/>
            <person name="Sun H."/>
            <person name="Tunlid A."/>
            <person name="Henrissat B."/>
            <person name="Grigoriev I.V."/>
            <person name="Hibbett D.S."/>
            <person name="Martin F."/>
            <person name="Nordberg H.P."/>
            <person name="Cantor M.N."/>
            <person name="Hua S.X."/>
        </authorList>
    </citation>
    <scope>NUCLEOTIDE SEQUENCE [LARGE SCALE GENOMIC DNA]</scope>
    <source>
        <strain evidence="2 3">MAFF 305830</strain>
    </source>
</reference>
<evidence type="ECO:0000256" key="1">
    <source>
        <dbReference type="SAM" id="MobiDB-lite"/>
    </source>
</evidence>